<dbReference type="AlphaFoldDB" id="A0A6G0W4M6"/>
<comment type="caution">
    <text evidence="1">The sequence shown here is derived from an EMBL/GenBank/DDBJ whole genome shotgun (WGS) entry which is preliminary data.</text>
</comment>
<evidence type="ECO:0000313" key="1">
    <source>
        <dbReference type="EMBL" id="KAF0721989.1"/>
    </source>
</evidence>
<accession>A0A6G0W4M6</accession>
<dbReference type="Proteomes" id="UP000481153">
    <property type="component" value="Unassembled WGS sequence"/>
</dbReference>
<organism evidence="1 2">
    <name type="scientific">Aphanomyces euteiches</name>
    <dbReference type="NCBI Taxonomy" id="100861"/>
    <lineage>
        <taxon>Eukaryota</taxon>
        <taxon>Sar</taxon>
        <taxon>Stramenopiles</taxon>
        <taxon>Oomycota</taxon>
        <taxon>Saprolegniomycetes</taxon>
        <taxon>Saprolegniales</taxon>
        <taxon>Verrucalvaceae</taxon>
        <taxon>Aphanomyces</taxon>
    </lineage>
</organism>
<sequence>MAVSAFVREALLRLKTSSLVIKAIGLISSYDIPFGADYNFDMSDGIDVEKTLLALENIHGPVSTTAPPRLATIVNLLESGDLEEDEVHALANELKCIIQVHRKNDAELMTTALQTLGLRLDGDVIGGLTKRTLKSHLPFGGSECWVCRRHAEEYDDQFC</sequence>
<reference evidence="1 2" key="1">
    <citation type="submission" date="2019-07" db="EMBL/GenBank/DDBJ databases">
        <title>Genomics analysis of Aphanomyces spp. identifies a new class of oomycete effector associated with host adaptation.</title>
        <authorList>
            <person name="Gaulin E."/>
        </authorList>
    </citation>
    <scope>NUCLEOTIDE SEQUENCE [LARGE SCALE GENOMIC DNA]</scope>
    <source>
        <strain evidence="1 2">ATCC 201684</strain>
    </source>
</reference>
<gene>
    <name evidence="1" type="ORF">Ae201684_018770</name>
</gene>
<proteinExistence type="predicted"/>
<dbReference type="VEuPathDB" id="FungiDB:AeMF1_018066"/>
<dbReference type="EMBL" id="VJMJ01000353">
    <property type="protein sequence ID" value="KAF0721989.1"/>
    <property type="molecule type" value="Genomic_DNA"/>
</dbReference>
<keyword evidence="2" id="KW-1185">Reference proteome</keyword>
<name>A0A6G0W4M6_9STRA</name>
<protein>
    <submittedName>
        <fullName evidence="1">Uncharacterized protein</fullName>
    </submittedName>
</protein>
<evidence type="ECO:0000313" key="2">
    <source>
        <dbReference type="Proteomes" id="UP000481153"/>
    </source>
</evidence>